<dbReference type="Proteomes" id="UP000317977">
    <property type="component" value="Unassembled WGS sequence"/>
</dbReference>
<dbReference type="InterPro" id="IPR011047">
    <property type="entry name" value="Quinoprotein_ADH-like_sf"/>
</dbReference>
<dbReference type="SMART" id="SM00564">
    <property type="entry name" value="PQQ"/>
    <property type="match status" value="3"/>
</dbReference>
<accession>A0A5C6EEU7</accession>
<dbReference type="InterPro" id="IPR015943">
    <property type="entry name" value="WD40/YVTN_repeat-like_dom_sf"/>
</dbReference>
<dbReference type="AlphaFoldDB" id="A0A5C6EEU7"/>
<dbReference type="PANTHER" id="PTHR34512">
    <property type="entry name" value="CELL SURFACE PROTEIN"/>
    <property type="match status" value="1"/>
</dbReference>
<dbReference type="OrthoDB" id="229752at2"/>
<sequence length="413" mass="44310">MNADFSRSGLLSVIFFLLTSPTVRGDDWAQWRGPNRDAQSQETGLSTQWPASGPPLAWKAEGLGGGFSSVSVANGRIVTLGDFDDGNYVVAISEADGSPVWKTKIGDAGGHKKYKGPRSTPTVDGGQVFVLNQHSDLVCLNEKTGESLWSVNLVERFGGEMMSGWKYSESPLVDGRQVICTPGGSDGTMLALNRETGEKIWQTSSWTDTAGYSSVIIATIGGKRQYVQLTGESVAGVDTDSGEVLWRAEREGKTAVVPTPVVADDVVFVTSGYGVGCNAFVIKNDDGTWSTEELYANQEIANHHGGVVLVGAHVYGSSGGVFRCLNVTNGELAFEGRSVGKGATVYADGHLYLRGESGDVALIEATPEGLREKSRFEQPDRSDEKAWAHPVISDGKLYLRDQDILLCFDLRAK</sequence>
<feature type="region of interest" description="Disordered" evidence="1">
    <location>
        <begin position="28"/>
        <end position="51"/>
    </location>
</feature>
<dbReference type="Gene3D" id="2.130.10.10">
    <property type="entry name" value="YVTN repeat-like/Quinoprotein amine dehydrogenase"/>
    <property type="match status" value="1"/>
</dbReference>
<evidence type="ECO:0000256" key="1">
    <source>
        <dbReference type="SAM" id="MobiDB-lite"/>
    </source>
</evidence>
<dbReference type="InterPro" id="IPR002372">
    <property type="entry name" value="PQQ_rpt_dom"/>
</dbReference>
<reference evidence="3 4" key="1">
    <citation type="submission" date="2019-02" db="EMBL/GenBank/DDBJ databases">
        <title>Deep-cultivation of Planctomycetes and their phenomic and genomic characterization uncovers novel biology.</title>
        <authorList>
            <person name="Wiegand S."/>
            <person name="Jogler M."/>
            <person name="Boedeker C."/>
            <person name="Pinto D."/>
            <person name="Vollmers J."/>
            <person name="Rivas-Marin E."/>
            <person name="Kohn T."/>
            <person name="Peeters S.H."/>
            <person name="Heuer A."/>
            <person name="Rast P."/>
            <person name="Oberbeckmann S."/>
            <person name="Bunk B."/>
            <person name="Jeske O."/>
            <person name="Meyerdierks A."/>
            <person name="Storesund J.E."/>
            <person name="Kallscheuer N."/>
            <person name="Luecker S."/>
            <person name="Lage O.M."/>
            <person name="Pohl T."/>
            <person name="Merkel B.J."/>
            <person name="Hornburger P."/>
            <person name="Mueller R.-W."/>
            <person name="Bruemmer F."/>
            <person name="Labrenz M."/>
            <person name="Spormann A.M."/>
            <person name="Op Den Camp H."/>
            <person name="Overmann J."/>
            <person name="Amann R."/>
            <person name="Jetten M.S.M."/>
            <person name="Mascher T."/>
            <person name="Medema M.H."/>
            <person name="Devos D.P."/>
            <person name="Kaster A.-K."/>
            <person name="Ovreas L."/>
            <person name="Rohde M."/>
            <person name="Galperin M.Y."/>
            <person name="Jogler C."/>
        </authorList>
    </citation>
    <scope>NUCLEOTIDE SEQUENCE [LARGE SCALE GENOMIC DNA]</scope>
    <source>
        <strain evidence="3 4">Poly59</strain>
    </source>
</reference>
<dbReference type="PANTHER" id="PTHR34512:SF30">
    <property type="entry name" value="OUTER MEMBRANE PROTEIN ASSEMBLY FACTOR BAMB"/>
    <property type="match status" value="1"/>
</dbReference>
<feature type="domain" description="Pyrrolo-quinoline quinone repeat" evidence="2">
    <location>
        <begin position="87"/>
        <end position="331"/>
    </location>
</feature>
<dbReference type="RefSeq" id="WP_146537379.1">
    <property type="nucleotide sequence ID" value="NZ_SJPX01000006.1"/>
</dbReference>
<dbReference type="EMBL" id="SJPX01000006">
    <property type="protein sequence ID" value="TWU46954.1"/>
    <property type="molecule type" value="Genomic_DNA"/>
</dbReference>
<name>A0A5C6EEU7_9BACT</name>
<keyword evidence="4" id="KW-1185">Reference proteome</keyword>
<organism evidence="3 4">
    <name type="scientific">Rubripirellula reticaptiva</name>
    <dbReference type="NCBI Taxonomy" id="2528013"/>
    <lineage>
        <taxon>Bacteria</taxon>
        <taxon>Pseudomonadati</taxon>
        <taxon>Planctomycetota</taxon>
        <taxon>Planctomycetia</taxon>
        <taxon>Pirellulales</taxon>
        <taxon>Pirellulaceae</taxon>
        <taxon>Rubripirellula</taxon>
    </lineage>
</organism>
<protein>
    <submittedName>
        <fullName evidence="3">Outer membrane biogenesis protein BamB</fullName>
    </submittedName>
</protein>
<proteinExistence type="predicted"/>
<dbReference type="InterPro" id="IPR018391">
    <property type="entry name" value="PQQ_b-propeller_rpt"/>
</dbReference>
<dbReference type="Pfam" id="PF13360">
    <property type="entry name" value="PQQ_2"/>
    <property type="match status" value="1"/>
</dbReference>
<gene>
    <name evidence="3" type="ORF">Poly59_59280</name>
</gene>
<dbReference type="SUPFAM" id="SSF50998">
    <property type="entry name" value="Quinoprotein alcohol dehydrogenase-like"/>
    <property type="match status" value="1"/>
</dbReference>
<feature type="compositionally biased region" description="Polar residues" evidence="1">
    <location>
        <begin position="37"/>
        <end position="50"/>
    </location>
</feature>
<evidence type="ECO:0000313" key="4">
    <source>
        <dbReference type="Proteomes" id="UP000317977"/>
    </source>
</evidence>
<evidence type="ECO:0000259" key="2">
    <source>
        <dbReference type="Pfam" id="PF13360"/>
    </source>
</evidence>
<evidence type="ECO:0000313" key="3">
    <source>
        <dbReference type="EMBL" id="TWU46954.1"/>
    </source>
</evidence>
<comment type="caution">
    <text evidence="3">The sequence shown here is derived from an EMBL/GenBank/DDBJ whole genome shotgun (WGS) entry which is preliminary data.</text>
</comment>